<protein>
    <recommendedName>
        <fullName evidence="5">PAS domain S-box protein</fullName>
    </recommendedName>
</protein>
<dbReference type="AlphaFoldDB" id="A0AAU9F0U8"/>
<evidence type="ECO:0008006" key="5">
    <source>
        <dbReference type="Google" id="ProtNLM"/>
    </source>
</evidence>
<sequence length="137" mass="15737">MTDELAEVKERLARSRDKFHTLTMALARALGEGIVLCSLDGKVVQANQAFQDMLGYNLKELHKKTCHDLTPAKWRPMEDELRLEQIMPRGWSEVYEKEYLKSDGTVFPVRTQAWLVREESGRPLYVLSIVRDISGEG</sequence>
<evidence type="ECO:0000259" key="2">
    <source>
        <dbReference type="PROSITE" id="PS50113"/>
    </source>
</evidence>
<dbReference type="CDD" id="cd00130">
    <property type="entry name" value="PAS"/>
    <property type="match status" value="1"/>
</dbReference>
<dbReference type="InterPro" id="IPR001610">
    <property type="entry name" value="PAC"/>
</dbReference>
<name>A0AAU9F0U8_9BACT</name>
<proteinExistence type="predicted"/>
<dbReference type="Proteomes" id="UP001366166">
    <property type="component" value="Chromosome"/>
</dbReference>
<dbReference type="InterPro" id="IPR000700">
    <property type="entry name" value="PAS-assoc_C"/>
</dbReference>
<dbReference type="InterPro" id="IPR035965">
    <property type="entry name" value="PAS-like_dom_sf"/>
</dbReference>
<dbReference type="Gene3D" id="3.30.450.20">
    <property type="entry name" value="PAS domain"/>
    <property type="match status" value="1"/>
</dbReference>
<dbReference type="PROSITE" id="PS50113">
    <property type="entry name" value="PAC"/>
    <property type="match status" value="1"/>
</dbReference>
<dbReference type="RefSeq" id="WP_338606568.1">
    <property type="nucleotide sequence ID" value="NZ_AP028679.1"/>
</dbReference>
<dbReference type="Pfam" id="PF13426">
    <property type="entry name" value="PAS_9"/>
    <property type="match status" value="1"/>
</dbReference>
<dbReference type="SMART" id="SM00091">
    <property type="entry name" value="PAS"/>
    <property type="match status" value="1"/>
</dbReference>
<feature type="domain" description="PAC" evidence="2">
    <location>
        <begin position="93"/>
        <end position="137"/>
    </location>
</feature>
<evidence type="ECO:0000313" key="3">
    <source>
        <dbReference type="EMBL" id="BEQ14897.1"/>
    </source>
</evidence>
<gene>
    <name evidence="3" type="ORF">FAK_19630</name>
</gene>
<dbReference type="EMBL" id="AP028679">
    <property type="protein sequence ID" value="BEQ14897.1"/>
    <property type="molecule type" value="Genomic_DNA"/>
</dbReference>
<dbReference type="SMART" id="SM00086">
    <property type="entry name" value="PAC"/>
    <property type="match status" value="1"/>
</dbReference>
<keyword evidence="4" id="KW-1185">Reference proteome</keyword>
<reference evidence="4" key="1">
    <citation type="journal article" date="2023" name="Arch. Microbiol.">
        <title>Desulfoferula mesophilus gen. nov. sp. nov., a mesophilic sulfate-reducing bacterium isolated from a brackish lake sediment.</title>
        <authorList>
            <person name="Watanabe T."/>
            <person name="Yabe T."/>
            <person name="Tsuji J.M."/>
            <person name="Fukui M."/>
        </authorList>
    </citation>
    <scope>NUCLEOTIDE SEQUENCE [LARGE SCALE GENOMIC DNA]</scope>
    <source>
        <strain evidence="4">12FAK</strain>
    </source>
</reference>
<dbReference type="PROSITE" id="PS50112">
    <property type="entry name" value="PAS"/>
    <property type="match status" value="1"/>
</dbReference>
<dbReference type="NCBIfam" id="TIGR00229">
    <property type="entry name" value="sensory_box"/>
    <property type="match status" value="1"/>
</dbReference>
<dbReference type="SUPFAM" id="SSF55785">
    <property type="entry name" value="PYP-like sensor domain (PAS domain)"/>
    <property type="match status" value="1"/>
</dbReference>
<evidence type="ECO:0000259" key="1">
    <source>
        <dbReference type="PROSITE" id="PS50112"/>
    </source>
</evidence>
<feature type="domain" description="PAS" evidence="1">
    <location>
        <begin position="18"/>
        <end position="61"/>
    </location>
</feature>
<accession>A0AAU9F0U8</accession>
<organism evidence="3 4">
    <name type="scientific">Desulfoferula mesophila</name>
    <dbReference type="NCBI Taxonomy" id="3058419"/>
    <lineage>
        <taxon>Bacteria</taxon>
        <taxon>Pseudomonadati</taxon>
        <taxon>Thermodesulfobacteriota</taxon>
        <taxon>Desulfarculia</taxon>
        <taxon>Desulfarculales</taxon>
        <taxon>Desulfarculaceae</taxon>
        <taxon>Desulfoferula</taxon>
    </lineage>
</organism>
<dbReference type="InterPro" id="IPR000014">
    <property type="entry name" value="PAS"/>
</dbReference>
<dbReference type="KEGG" id="dmp:FAK_19630"/>
<evidence type="ECO:0000313" key="4">
    <source>
        <dbReference type="Proteomes" id="UP001366166"/>
    </source>
</evidence>